<accession>A0A918UMN7</accession>
<sequence>MSRFEFVADHRGAFGMKRLCTVLNLSRSGFYRWLRTAPARAAKKAADAALTRRIRTVHTESGKTYGAKRITAELRAGGVMVNRKCIERLMCQHGIQGRRLKRRHRTTIPGPAAQAVPDLLRRNFTAPVPDRASVGDITYLPLAGGRFLYLATVIDVFSHRLLGWSMADHMRAELVTDALNAAIRTRGFIRQ</sequence>
<evidence type="ECO:0000259" key="2">
    <source>
        <dbReference type="Pfam" id="PF00665"/>
    </source>
</evidence>
<feature type="domain" description="Integrase catalytic" evidence="2">
    <location>
        <begin position="130"/>
        <end position="188"/>
    </location>
</feature>
<evidence type="ECO:0000259" key="3">
    <source>
        <dbReference type="Pfam" id="PF13276"/>
    </source>
</evidence>
<dbReference type="EMBL" id="BMVW01000009">
    <property type="protein sequence ID" value="GGZ20904.1"/>
    <property type="molecule type" value="Genomic_DNA"/>
</dbReference>
<dbReference type="InterPro" id="IPR025948">
    <property type="entry name" value="HTH-like_dom"/>
</dbReference>
<dbReference type="InterPro" id="IPR001584">
    <property type="entry name" value="Integrase_cat-core"/>
</dbReference>
<comment type="function">
    <text evidence="1">Involved in the transposition of the insertion sequence.</text>
</comment>
<dbReference type="NCBIfam" id="NF033516">
    <property type="entry name" value="transpos_IS3"/>
    <property type="match status" value="1"/>
</dbReference>
<feature type="domain" description="HTH-like" evidence="3">
    <location>
        <begin position="47"/>
        <end position="103"/>
    </location>
</feature>
<evidence type="ECO:0000313" key="4">
    <source>
        <dbReference type="EMBL" id="GGZ20904.1"/>
    </source>
</evidence>
<dbReference type="PANTHER" id="PTHR46889:SF4">
    <property type="entry name" value="TRANSPOSASE INSO FOR INSERTION SEQUENCE ELEMENT IS911B-RELATED"/>
    <property type="match status" value="1"/>
</dbReference>
<evidence type="ECO:0000313" key="5">
    <source>
        <dbReference type="Proteomes" id="UP000622166"/>
    </source>
</evidence>
<dbReference type="RefSeq" id="WP_189862082.1">
    <property type="nucleotide sequence ID" value="NZ_BMVW01000009.1"/>
</dbReference>
<organism evidence="4 5">
    <name type="scientific">Streptomyces poonensis</name>
    <dbReference type="NCBI Taxonomy" id="68255"/>
    <lineage>
        <taxon>Bacteria</taxon>
        <taxon>Bacillati</taxon>
        <taxon>Actinomycetota</taxon>
        <taxon>Actinomycetes</taxon>
        <taxon>Kitasatosporales</taxon>
        <taxon>Streptomycetaceae</taxon>
        <taxon>Streptomyces</taxon>
    </lineage>
</organism>
<dbReference type="GO" id="GO:0003676">
    <property type="term" value="F:nucleic acid binding"/>
    <property type="evidence" value="ECO:0007669"/>
    <property type="project" value="InterPro"/>
</dbReference>
<dbReference type="InterPro" id="IPR036397">
    <property type="entry name" value="RNaseH_sf"/>
</dbReference>
<dbReference type="GO" id="GO:0015074">
    <property type="term" value="P:DNA integration"/>
    <property type="evidence" value="ECO:0007669"/>
    <property type="project" value="InterPro"/>
</dbReference>
<dbReference type="Proteomes" id="UP000622166">
    <property type="component" value="Unassembled WGS sequence"/>
</dbReference>
<reference evidence="4" key="2">
    <citation type="submission" date="2020-09" db="EMBL/GenBank/DDBJ databases">
        <authorList>
            <person name="Sun Q."/>
            <person name="Ohkuma M."/>
        </authorList>
    </citation>
    <scope>NUCLEOTIDE SEQUENCE</scope>
    <source>
        <strain evidence="4">JCM 4815</strain>
    </source>
</reference>
<gene>
    <name evidence="4" type="ORF">GCM10010365_46540</name>
</gene>
<proteinExistence type="predicted"/>
<dbReference type="Pfam" id="PF13276">
    <property type="entry name" value="HTH_21"/>
    <property type="match status" value="1"/>
</dbReference>
<dbReference type="SUPFAM" id="SSF53098">
    <property type="entry name" value="Ribonuclease H-like"/>
    <property type="match status" value="1"/>
</dbReference>
<dbReference type="Gene3D" id="3.30.420.10">
    <property type="entry name" value="Ribonuclease H-like superfamily/Ribonuclease H"/>
    <property type="match status" value="1"/>
</dbReference>
<dbReference type="Pfam" id="PF00665">
    <property type="entry name" value="rve"/>
    <property type="match status" value="1"/>
</dbReference>
<evidence type="ECO:0008006" key="6">
    <source>
        <dbReference type="Google" id="ProtNLM"/>
    </source>
</evidence>
<name>A0A918UMN7_9ACTN</name>
<dbReference type="PANTHER" id="PTHR46889">
    <property type="entry name" value="TRANSPOSASE INSF FOR INSERTION SEQUENCE IS3B-RELATED"/>
    <property type="match status" value="1"/>
</dbReference>
<protein>
    <recommendedName>
        <fullName evidence="6">Transposase</fullName>
    </recommendedName>
</protein>
<dbReference type="InterPro" id="IPR050900">
    <property type="entry name" value="Transposase_IS3/IS150/IS904"/>
</dbReference>
<dbReference type="InterPro" id="IPR048020">
    <property type="entry name" value="Transpos_IS3"/>
</dbReference>
<reference evidence="4" key="1">
    <citation type="journal article" date="2014" name="Int. J. Syst. Evol. Microbiol.">
        <title>Complete genome sequence of Corynebacterium casei LMG S-19264T (=DSM 44701T), isolated from a smear-ripened cheese.</title>
        <authorList>
            <consortium name="US DOE Joint Genome Institute (JGI-PGF)"/>
            <person name="Walter F."/>
            <person name="Albersmeier A."/>
            <person name="Kalinowski J."/>
            <person name="Ruckert C."/>
        </authorList>
    </citation>
    <scope>NUCLEOTIDE SEQUENCE</scope>
    <source>
        <strain evidence="4">JCM 4815</strain>
    </source>
</reference>
<dbReference type="AlphaFoldDB" id="A0A918UMN7"/>
<dbReference type="InterPro" id="IPR012337">
    <property type="entry name" value="RNaseH-like_sf"/>
</dbReference>
<keyword evidence="5" id="KW-1185">Reference proteome</keyword>
<comment type="caution">
    <text evidence="4">The sequence shown here is derived from an EMBL/GenBank/DDBJ whole genome shotgun (WGS) entry which is preliminary data.</text>
</comment>
<evidence type="ECO:0000256" key="1">
    <source>
        <dbReference type="ARBA" id="ARBA00002286"/>
    </source>
</evidence>